<dbReference type="PIRSF" id="PIRSF006004">
    <property type="entry name" value="CHP00048"/>
    <property type="match status" value="1"/>
</dbReference>
<evidence type="ECO:0000256" key="5">
    <source>
        <dbReference type="ARBA" id="ARBA00022603"/>
    </source>
</evidence>
<name>A0A7J6MIK7_PERCH</name>
<keyword evidence="10" id="KW-0411">Iron-sulfur</keyword>
<dbReference type="Gene3D" id="3.20.20.70">
    <property type="entry name" value="Aldolase class I"/>
    <property type="match status" value="1"/>
</dbReference>
<dbReference type="Pfam" id="PF04055">
    <property type="entry name" value="Radical_SAM"/>
    <property type="match status" value="1"/>
</dbReference>
<evidence type="ECO:0000256" key="6">
    <source>
        <dbReference type="ARBA" id="ARBA00022679"/>
    </source>
</evidence>
<dbReference type="InterPro" id="IPR058240">
    <property type="entry name" value="rSAM_sf"/>
</dbReference>
<evidence type="ECO:0000313" key="13">
    <source>
        <dbReference type="Proteomes" id="UP000591131"/>
    </source>
</evidence>
<evidence type="ECO:0000256" key="4">
    <source>
        <dbReference type="ARBA" id="ARBA00022490"/>
    </source>
</evidence>
<keyword evidence="9" id="KW-0408">Iron</keyword>
<dbReference type="SFLD" id="SFLDF00275">
    <property type="entry name" value="adenosine_C2_methyltransferase"/>
    <property type="match status" value="1"/>
</dbReference>
<keyword evidence="8" id="KW-0479">Metal-binding</keyword>
<dbReference type="GO" id="GO:0005737">
    <property type="term" value="C:cytoplasm"/>
    <property type="evidence" value="ECO:0007669"/>
    <property type="project" value="UniProtKB-SubCell"/>
</dbReference>
<dbReference type="Proteomes" id="UP000591131">
    <property type="component" value="Unassembled WGS sequence"/>
</dbReference>
<keyword evidence="5" id="KW-0489">Methyltransferase</keyword>
<dbReference type="SFLD" id="SFLDG01062">
    <property type="entry name" value="methyltransferase_(Class_A)"/>
    <property type="match status" value="1"/>
</dbReference>
<evidence type="ECO:0000256" key="3">
    <source>
        <dbReference type="ARBA" id="ARBA00022485"/>
    </source>
</evidence>
<gene>
    <name evidence="12" type="ORF">FOL47_001841</name>
</gene>
<evidence type="ECO:0000313" key="12">
    <source>
        <dbReference type="EMBL" id="KAF4670831.1"/>
    </source>
</evidence>
<evidence type="ECO:0000256" key="8">
    <source>
        <dbReference type="ARBA" id="ARBA00022723"/>
    </source>
</evidence>
<proteinExistence type="predicted"/>
<dbReference type="InterPro" id="IPR013785">
    <property type="entry name" value="Aldolase_TIM"/>
</dbReference>
<dbReference type="InterPro" id="IPR040072">
    <property type="entry name" value="Methyltransferase_A"/>
</dbReference>
<evidence type="ECO:0000259" key="11">
    <source>
        <dbReference type="PROSITE" id="PS51918"/>
    </source>
</evidence>
<keyword evidence="7" id="KW-0949">S-adenosyl-L-methionine</keyword>
<dbReference type="InterPro" id="IPR004383">
    <property type="entry name" value="rRNA_lsu_MTrfase_RlmN/Cfr"/>
</dbReference>
<sequence length="377" mass="41950">MNAVSAKSQQALSRPIAATVQQSKHIPRHAMALSKRLTDIVECLEKENTPEWQIGLVIQDIYKKGVSSPDAINRVPQRVRDKLKASFGDSLSPLRVLEQGSADFAHKFLLESRQDGGKFEAVGLDFRSHTSLCVSSQIGCAFNCSFCATGKLGLKRQLSVDEIVGQVLTFRATGNVVDSVSFMGMGEPLANPKIFNAISVLTDPQLVGLSARRMSISTIGIIPGLVKLTELHPQANVAYSLHSPFPEEREKIMPIQKVFDVLDDRIKRTGRRIWISYLLLKGINDTERHARALAQLIKERPKQTSYLYHVNLLPYNEARDVSTAFKRCEDWNQFQSILTNEGITTSFRNSFGRSIDAACGQLYATYEAKNALKSKPL</sequence>
<accession>A0A7J6MIK7</accession>
<feature type="domain" description="Radical SAM core" evidence="11">
    <location>
        <begin position="126"/>
        <end position="354"/>
    </location>
</feature>
<dbReference type="OrthoDB" id="538249at2759"/>
<dbReference type="GO" id="GO:0008173">
    <property type="term" value="F:RNA methyltransferase activity"/>
    <property type="evidence" value="ECO:0007669"/>
    <property type="project" value="InterPro"/>
</dbReference>
<dbReference type="EMBL" id="JAAPAO010000146">
    <property type="protein sequence ID" value="KAF4670831.1"/>
    <property type="molecule type" value="Genomic_DNA"/>
</dbReference>
<organism evidence="12 13">
    <name type="scientific">Perkinsus chesapeaki</name>
    <name type="common">Clam parasite</name>
    <name type="synonym">Perkinsus andrewsi</name>
    <dbReference type="NCBI Taxonomy" id="330153"/>
    <lineage>
        <taxon>Eukaryota</taxon>
        <taxon>Sar</taxon>
        <taxon>Alveolata</taxon>
        <taxon>Perkinsozoa</taxon>
        <taxon>Perkinsea</taxon>
        <taxon>Perkinsida</taxon>
        <taxon>Perkinsidae</taxon>
        <taxon>Perkinsus</taxon>
    </lineage>
</organism>
<dbReference type="GO" id="GO:0051539">
    <property type="term" value="F:4 iron, 4 sulfur cluster binding"/>
    <property type="evidence" value="ECO:0007669"/>
    <property type="project" value="UniProtKB-KW"/>
</dbReference>
<dbReference type="PANTHER" id="PTHR30544:SF5">
    <property type="entry name" value="RADICAL SAM CORE DOMAIN-CONTAINING PROTEIN"/>
    <property type="match status" value="1"/>
</dbReference>
<dbReference type="InterPro" id="IPR007197">
    <property type="entry name" value="rSAM"/>
</dbReference>
<reference evidence="12 13" key="1">
    <citation type="submission" date="2020-04" db="EMBL/GenBank/DDBJ databases">
        <title>Perkinsus chesapeaki whole genome sequence.</title>
        <authorList>
            <person name="Bogema D.R."/>
        </authorList>
    </citation>
    <scope>NUCLEOTIDE SEQUENCE [LARGE SCALE GENOMIC DNA]</scope>
    <source>
        <strain evidence="12">ATCC PRA-425</strain>
    </source>
</reference>
<comment type="cofactor">
    <cofactor evidence="1">
        <name>[4Fe-4S] cluster</name>
        <dbReference type="ChEBI" id="CHEBI:49883"/>
    </cofactor>
</comment>
<comment type="subcellular location">
    <subcellularLocation>
        <location evidence="2">Cytoplasm</location>
    </subcellularLocation>
</comment>
<keyword evidence="4" id="KW-0963">Cytoplasm</keyword>
<evidence type="ECO:0000256" key="9">
    <source>
        <dbReference type="ARBA" id="ARBA00023004"/>
    </source>
</evidence>
<dbReference type="CDD" id="cd01335">
    <property type="entry name" value="Radical_SAM"/>
    <property type="match status" value="1"/>
</dbReference>
<dbReference type="PROSITE" id="PS51918">
    <property type="entry name" value="RADICAL_SAM"/>
    <property type="match status" value="1"/>
</dbReference>
<evidence type="ECO:0000256" key="1">
    <source>
        <dbReference type="ARBA" id="ARBA00001966"/>
    </source>
</evidence>
<dbReference type="PANTHER" id="PTHR30544">
    <property type="entry name" value="23S RRNA METHYLTRANSFERASE"/>
    <property type="match status" value="1"/>
</dbReference>
<keyword evidence="13" id="KW-1185">Reference proteome</keyword>
<protein>
    <recommendedName>
        <fullName evidence="11">Radical SAM core domain-containing protein</fullName>
    </recommendedName>
</protein>
<comment type="caution">
    <text evidence="12">The sequence shown here is derived from an EMBL/GenBank/DDBJ whole genome shotgun (WGS) entry which is preliminary data.</text>
</comment>
<dbReference type="GO" id="GO:0030488">
    <property type="term" value="P:tRNA methylation"/>
    <property type="evidence" value="ECO:0007669"/>
    <property type="project" value="TreeGrafter"/>
</dbReference>
<evidence type="ECO:0000256" key="10">
    <source>
        <dbReference type="ARBA" id="ARBA00023014"/>
    </source>
</evidence>
<dbReference type="SFLD" id="SFLDS00029">
    <property type="entry name" value="Radical_SAM"/>
    <property type="match status" value="1"/>
</dbReference>
<evidence type="ECO:0000256" key="7">
    <source>
        <dbReference type="ARBA" id="ARBA00022691"/>
    </source>
</evidence>
<dbReference type="SUPFAM" id="SSF102114">
    <property type="entry name" value="Radical SAM enzymes"/>
    <property type="match status" value="1"/>
</dbReference>
<keyword evidence="3" id="KW-0004">4Fe-4S</keyword>
<dbReference type="AlphaFoldDB" id="A0A7J6MIK7"/>
<dbReference type="GO" id="GO:0046872">
    <property type="term" value="F:metal ion binding"/>
    <property type="evidence" value="ECO:0007669"/>
    <property type="project" value="UniProtKB-KW"/>
</dbReference>
<keyword evidence="6" id="KW-0808">Transferase</keyword>
<evidence type="ECO:0000256" key="2">
    <source>
        <dbReference type="ARBA" id="ARBA00004496"/>
    </source>
</evidence>
<dbReference type="GO" id="GO:0070475">
    <property type="term" value="P:rRNA base methylation"/>
    <property type="evidence" value="ECO:0007669"/>
    <property type="project" value="TreeGrafter"/>
</dbReference>